<dbReference type="GO" id="GO:0050664">
    <property type="term" value="F:oxidoreductase activity, acting on NAD(P)H, oxygen as acceptor"/>
    <property type="evidence" value="ECO:0007669"/>
    <property type="project" value="TreeGrafter"/>
</dbReference>
<dbReference type="PANTHER" id="PTHR43008">
    <property type="entry name" value="BENZIL REDUCTASE"/>
    <property type="match status" value="1"/>
</dbReference>
<dbReference type="KEGG" id="som:SOMG_04112"/>
<dbReference type="InterPro" id="IPR002347">
    <property type="entry name" value="SDR_fam"/>
</dbReference>
<proteinExistence type="inferred from homology"/>
<organism evidence="5 6">
    <name type="scientific">Schizosaccharomyces osmophilus</name>
    <dbReference type="NCBI Taxonomy" id="2545709"/>
    <lineage>
        <taxon>Eukaryota</taxon>
        <taxon>Fungi</taxon>
        <taxon>Dikarya</taxon>
        <taxon>Ascomycota</taxon>
        <taxon>Taphrinomycotina</taxon>
        <taxon>Schizosaccharomycetes</taxon>
        <taxon>Schizosaccharomycetales</taxon>
        <taxon>Schizosaccharomycetaceae</taxon>
        <taxon>Schizosaccharomyces</taxon>
    </lineage>
</organism>
<dbReference type="FunFam" id="3.40.50.720:FF:000281">
    <property type="entry name" value="Uncharacterized oxidoreductase YIR035C"/>
    <property type="match status" value="1"/>
</dbReference>
<dbReference type="PRINTS" id="PR00080">
    <property type="entry name" value="SDRFAMILY"/>
</dbReference>
<dbReference type="InterPro" id="IPR036291">
    <property type="entry name" value="NAD(P)-bd_dom_sf"/>
</dbReference>
<evidence type="ECO:0000313" key="6">
    <source>
        <dbReference type="Proteomes" id="UP001212411"/>
    </source>
</evidence>
<reference evidence="5 6" key="1">
    <citation type="journal article" date="2023" name="G3 (Bethesda)">
        <title>A high-quality reference genome for the fission yeast Schizosaccharomyces osmophilus.</title>
        <authorList>
            <person name="Jia G.S."/>
            <person name="Zhang W.C."/>
            <person name="Liang Y."/>
            <person name="Liu X.H."/>
            <person name="Rhind N."/>
            <person name="Pidoux A."/>
            <person name="Brysch-Herzberg M."/>
            <person name="Du L.L."/>
        </authorList>
    </citation>
    <scope>NUCLEOTIDE SEQUENCE [LARGE SCALE GENOMIC DNA]</scope>
    <source>
        <strain evidence="5 6">CBS 15793</strain>
    </source>
</reference>
<sequence>MSQIAEKVVLLTGASKGIGLATAQALRTKSKVVAVSRSLTKELETLLVQHPGSFVHVQGDVSKTAKSSVETAITKFGRLDAIVLNAGLVEPISKIEEADVNQWRRLFDVNFFSVVETIKQAIPHLRKTKGSIVVVSSGAAVRAYPAWTAYSTSKAAVNMLVTSLGSEEPDIMSVAVRPGVVDTPMQDLIRDEQNKPAMGDMHNYFKELKSSGKLVSPHDVAKALTYLALNPNEKITGQFVEWKSFVE</sequence>
<protein>
    <submittedName>
        <fullName evidence="5">Sepiapterin reductase</fullName>
    </submittedName>
</protein>
<keyword evidence="3" id="KW-0560">Oxidoreductase</keyword>
<evidence type="ECO:0000256" key="2">
    <source>
        <dbReference type="ARBA" id="ARBA00022857"/>
    </source>
</evidence>
<dbReference type="EMBL" id="CP115613">
    <property type="protein sequence ID" value="WBW74904.1"/>
    <property type="molecule type" value="Genomic_DNA"/>
</dbReference>
<dbReference type="PANTHER" id="PTHR43008:SF8">
    <property type="entry name" value="BENZIL REDUCTASE ((S)-BENZOIN FORMING) IRC24"/>
    <property type="match status" value="1"/>
</dbReference>
<gene>
    <name evidence="5" type="ORF">SOMG_04112</name>
</gene>
<dbReference type="PROSITE" id="PS00061">
    <property type="entry name" value="ADH_SHORT"/>
    <property type="match status" value="1"/>
</dbReference>
<evidence type="ECO:0000313" key="5">
    <source>
        <dbReference type="EMBL" id="WBW74904.1"/>
    </source>
</evidence>
<dbReference type="Gene3D" id="3.40.50.720">
    <property type="entry name" value="NAD(P)-binding Rossmann-like Domain"/>
    <property type="match status" value="1"/>
</dbReference>
<dbReference type="RefSeq" id="XP_056039147.1">
    <property type="nucleotide sequence ID" value="XM_056182899.1"/>
</dbReference>
<dbReference type="Proteomes" id="UP001212411">
    <property type="component" value="Chromosome 3"/>
</dbReference>
<name>A0AAE9WFV6_9SCHI</name>
<dbReference type="CDD" id="cd05367">
    <property type="entry name" value="SPR-like_SDR_c"/>
    <property type="match status" value="1"/>
</dbReference>
<dbReference type="InterPro" id="IPR020904">
    <property type="entry name" value="Sc_DH/Rdtase_CS"/>
</dbReference>
<dbReference type="SUPFAM" id="SSF51735">
    <property type="entry name" value="NAD(P)-binding Rossmann-fold domains"/>
    <property type="match status" value="1"/>
</dbReference>
<dbReference type="PRINTS" id="PR00081">
    <property type="entry name" value="GDHRDH"/>
</dbReference>
<keyword evidence="6" id="KW-1185">Reference proteome</keyword>
<dbReference type="GeneID" id="80877588"/>
<dbReference type="AlphaFoldDB" id="A0AAE9WFV6"/>
<dbReference type="Pfam" id="PF00106">
    <property type="entry name" value="adh_short"/>
    <property type="match status" value="1"/>
</dbReference>
<evidence type="ECO:0000256" key="3">
    <source>
        <dbReference type="ARBA" id="ARBA00023002"/>
    </source>
</evidence>
<comment type="similarity">
    <text evidence="1 4">Belongs to the short-chain dehydrogenases/reductases (SDR) family.</text>
</comment>
<keyword evidence="2" id="KW-0521">NADP</keyword>
<accession>A0AAE9WFV6</accession>
<evidence type="ECO:0000256" key="4">
    <source>
        <dbReference type="RuleBase" id="RU000363"/>
    </source>
</evidence>
<evidence type="ECO:0000256" key="1">
    <source>
        <dbReference type="ARBA" id="ARBA00006484"/>
    </source>
</evidence>